<feature type="region of interest" description="Disordered" evidence="11">
    <location>
        <begin position="352"/>
        <end position="420"/>
    </location>
</feature>
<evidence type="ECO:0000313" key="14">
    <source>
        <dbReference type="EMBL" id="GAL86995.1"/>
    </source>
</evidence>
<sequence length="525" mass="58012">MSQLSYKFDLPSHHKSIIKVIGVGGGGSNAVNHMYGMGIKDVEFVVCNTDVQALKASPVPTKIQIGVNLTDGLGAGANPEKGKNAAIESKEEIREFLSNNTKMLFITAGMGGGTGTGAAPVIAKLAKEMDILTVAIVTVPFSFEGKKKRLQADNGIAELKQYCDTVLIILNDKLREIYGNLAIRDAFAQADNVLTNAAKSIAEIITVTSEVNVDFEDVKTVMSNSGAAVMGSAVTGGENRARRAAEESLSSPLLNNTDIHGAKKILLSIMSGDQAQLTMDELTEITDYIEERAGDDAEVIFGEGIDAALGDQIRVTVIATGFQEKEFVPAKKTVIDLESERQINVAKRDVLPTQQFSNPPVNRVEPQPPANQNNVRRNPGEMLSFEFDNQKSQSPEIRSYDFQDEKRNNESYFEGPKKIEDAPKYHSFDMKKSQTNEDSYYEEEKKRQLMQQANERIKKLKGLSSMNTSMNPDEFKEKLDVPAYMRKNVNLQDYPHSSERNISRFNLNDDNEILGNNKFLHDNVD</sequence>
<evidence type="ECO:0000256" key="4">
    <source>
        <dbReference type="ARBA" id="ARBA00022741"/>
    </source>
</evidence>
<keyword evidence="15" id="KW-1185">Reference proteome</keyword>
<keyword evidence="5 8" id="KW-0342">GTP-binding</keyword>
<dbReference type="SUPFAM" id="SSF55307">
    <property type="entry name" value="Tubulin C-terminal domain-like"/>
    <property type="match status" value="1"/>
</dbReference>
<dbReference type="SMART" id="SM00864">
    <property type="entry name" value="Tubulin"/>
    <property type="match status" value="1"/>
</dbReference>
<feature type="binding site" evidence="8">
    <location>
        <position position="144"/>
    </location>
    <ligand>
        <name>GTP</name>
        <dbReference type="ChEBI" id="CHEBI:37565"/>
    </ligand>
</feature>
<dbReference type="PROSITE" id="PS01134">
    <property type="entry name" value="FTSZ_1"/>
    <property type="match status" value="1"/>
</dbReference>
<evidence type="ECO:0000256" key="6">
    <source>
        <dbReference type="ARBA" id="ARBA00023210"/>
    </source>
</evidence>
<protein>
    <recommendedName>
        <fullName evidence="8 9">Cell division protein FtsZ</fullName>
    </recommendedName>
</protein>
<reference evidence="14 15" key="1">
    <citation type="submission" date="2014-09" db="EMBL/GenBank/DDBJ databases">
        <title>Sporocytophaga myxococcoides PG-01 genome sequencing.</title>
        <authorList>
            <person name="Liu L."/>
            <person name="Gao P.J."/>
            <person name="Chen G.J."/>
            <person name="Wang L.S."/>
        </authorList>
    </citation>
    <scope>NUCLEOTIDE SEQUENCE [LARGE SCALE GENOMIC DNA]</scope>
    <source>
        <strain evidence="14 15">PG-01</strain>
    </source>
</reference>
<dbReference type="PRINTS" id="PR00423">
    <property type="entry name" value="CELLDVISFTSZ"/>
</dbReference>
<comment type="caution">
    <text evidence="14">The sequence shown here is derived from an EMBL/GenBank/DDBJ whole genome shotgun (WGS) entry which is preliminary data.</text>
</comment>
<gene>
    <name evidence="8" type="primary">ftsZ</name>
    <name evidence="14" type="ORF">MYP_4225</name>
</gene>
<dbReference type="Pfam" id="PF00091">
    <property type="entry name" value="Tubulin"/>
    <property type="match status" value="1"/>
</dbReference>
<dbReference type="RefSeq" id="WP_045467613.1">
    <property type="nucleotide sequence ID" value="NZ_BBLT01000010.1"/>
</dbReference>
<dbReference type="GO" id="GO:0051258">
    <property type="term" value="P:protein polymerization"/>
    <property type="evidence" value="ECO:0007669"/>
    <property type="project" value="UniProtKB-UniRule"/>
</dbReference>
<dbReference type="eggNOG" id="COG0206">
    <property type="taxonomic scope" value="Bacteria"/>
</dbReference>
<dbReference type="Gene3D" id="3.40.50.1440">
    <property type="entry name" value="Tubulin/FtsZ, GTPase domain"/>
    <property type="match status" value="1"/>
</dbReference>
<feature type="domain" description="Tubulin/FtsZ GTPase" evidence="12">
    <location>
        <begin position="17"/>
        <end position="209"/>
    </location>
</feature>
<proteinExistence type="inferred from homology"/>
<evidence type="ECO:0000259" key="13">
    <source>
        <dbReference type="SMART" id="SM00865"/>
    </source>
</evidence>
<comment type="function">
    <text evidence="8 10">Essential cell division protein that forms a contractile ring structure (Z ring) at the future cell division site. The regulation of the ring assembly controls the timing and the location of cell division. One of the functions of the FtsZ ring is to recruit other cell division proteins to the septum to produce a new cell wall between the dividing cells. Binds GTP and shows GTPase activity.</text>
</comment>
<evidence type="ECO:0000256" key="9">
    <source>
        <dbReference type="NCBIfam" id="TIGR00065"/>
    </source>
</evidence>
<feature type="binding site" evidence="8">
    <location>
        <begin position="113"/>
        <end position="115"/>
    </location>
    <ligand>
        <name>GTP</name>
        <dbReference type="ChEBI" id="CHEBI:37565"/>
    </ligand>
</feature>
<dbReference type="EMBL" id="BBLT01000010">
    <property type="protein sequence ID" value="GAL86995.1"/>
    <property type="molecule type" value="Genomic_DNA"/>
</dbReference>
<dbReference type="SUPFAM" id="SSF52490">
    <property type="entry name" value="Tubulin nucleotide-binding domain-like"/>
    <property type="match status" value="1"/>
</dbReference>
<dbReference type="InterPro" id="IPR045061">
    <property type="entry name" value="FtsZ/CetZ"/>
</dbReference>
<dbReference type="GO" id="GO:0003924">
    <property type="term" value="F:GTPase activity"/>
    <property type="evidence" value="ECO:0007669"/>
    <property type="project" value="UniProtKB-UniRule"/>
</dbReference>
<dbReference type="FunFam" id="3.40.50.1440:FF:000023">
    <property type="entry name" value="Cell division protein FtsZ"/>
    <property type="match status" value="1"/>
</dbReference>
<dbReference type="NCBIfam" id="TIGR00065">
    <property type="entry name" value="ftsZ"/>
    <property type="match status" value="1"/>
</dbReference>
<dbReference type="PANTHER" id="PTHR30314:SF3">
    <property type="entry name" value="MITOCHONDRIAL DIVISION PROTEIN FSZA"/>
    <property type="match status" value="1"/>
</dbReference>
<name>A0A098LJ74_9BACT</name>
<dbReference type="STRING" id="153721.MYP_4225"/>
<dbReference type="HAMAP" id="MF_00909">
    <property type="entry name" value="FtsZ"/>
    <property type="match status" value="1"/>
</dbReference>
<evidence type="ECO:0000259" key="12">
    <source>
        <dbReference type="SMART" id="SM00864"/>
    </source>
</evidence>
<evidence type="ECO:0000256" key="2">
    <source>
        <dbReference type="ARBA" id="ARBA00022490"/>
    </source>
</evidence>
<comment type="subcellular location">
    <subcellularLocation>
        <location evidence="8">Cytoplasm</location>
    </subcellularLocation>
    <text evidence="8">Assembles at midcell at the inner surface of the cytoplasmic membrane.</text>
</comment>
<feature type="domain" description="Tubulin/FtsZ 2-layer sandwich" evidence="13">
    <location>
        <begin position="211"/>
        <end position="331"/>
    </location>
</feature>
<evidence type="ECO:0000256" key="10">
    <source>
        <dbReference type="RuleBase" id="RU000631"/>
    </source>
</evidence>
<evidence type="ECO:0000256" key="7">
    <source>
        <dbReference type="ARBA" id="ARBA00023306"/>
    </source>
</evidence>
<dbReference type="InterPro" id="IPR018316">
    <property type="entry name" value="Tubulin/FtsZ_2-layer-sand-dom"/>
</dbReference>
<evidence type="ECO:0000256" key="1">
    <source>
        <dbReference type="ARBA" id="ARBA00009690"/>
    </source>
</evidence>
<dbReference type="GO" id="GO:0005737">
    <property type="term" value="C:cytoplasm"/>
    <property type="evidence" value="ECO:0007669"/>
    <property type="project" value="UniProtKB-SubCell"/>
</dbReference>
<evidence type="ECO:0000256" key="3">
    <source>
        <dbReference type="ARBA" id="ARBA00022618"/>
    </source>
</evidence>
<dbReference type="GO" id="GO:0043093">
    <property type="term" value="P:FtsZ-dependent cytokinesis"/>
    <property type="evidence" value="ECO:0007669"/>
    <property type="project" value="UniProtKB-UniRule"/>
</dbReference>
<dbReference type="InterPro" id="IPR024757">
    <property type="entry name" value="FtsZ_C"/>
</dbReference>
<evidence type="ECO:0000256" key="5">
    <source>
        <dbReference type="ARBA" id="ARBA00023134"/>
    </source>
</evidence>
<dbReference type="CDD" id="cd02201">
    <property type="entry name" value="FtsZ_type1"/>
    <property type="match status" value="1"/>
</dbReference>
<dbReference type="InterPro" id="IPR020805">
    <property type="entry name" value="Cell_div_FtsZ_CS"/>
</dbReference>
<dbReference type="InterPro" id="IPR000158">
    <property type="entry name" value="Cell_div_FtsZ"/>
</dbReference>
<dbReference type="Gene3D" id="3.30.1330.20">
    <property type="entry name" value="Tubulin/FtsZ, C-terminal domain"/>
    <property type="match status" value="1"/>
</dbReference>
<accession>A0A098LJ74</accession>
<evidence type="ECO:0000256" key="8">
    <source>
        <dbReference type="HAMAP-Rule" id="MF_00909"/>
    </source>
</evidence>
<dbReference type="InterPro" id="IPR008280">
    <property type="entry name" value="Tub_FtsZ_C"/>
</dbReference>
<keyword evidence="3 8" id="KW-0132">Cell division</keyword>
<organism evidence="14 15">
    <name type="scientific">Sporocytophaga myxococcoides</name>
    <dbReference type="NCBI Taxonomy" id="153721"/>
    <lineage>
        <taxon>Bacteria</taxon>
        <taxon>Pseudomonadati</taxon>
        <taxon>Bacteroidota</taxon>
        <taxon>Cytophagia</taxon>
        <taxon>Cytophagales</taxon>
        <taxon>Cytophagaceae</taxon>
        <taxon>Sporocytophaga</taxon>
    </lineage>
</organism>
<dbReference type="PANTHER" id="PTHR30314">
    <property type="entry name" value="CELL DIVISION PROTEIN FTSZ-RELATED"/>
    <property type="match status" value="1"/>
</dbReference>
<dbReference type="GO" id="GO:0032153">
    <property type="term" value="C:cell division site"/>
    <property type="evidence" value="ECO:0007669"/>
    <property type="project" value="UniProtKB-UniRule"/>
</dbReference>
<keyword evidence="2 8" id="KW-0963">Cytoplasm</keyword>
<keyword evidence="6 8" id="KW-0717">Septation</keyword>
<keyword evidence="7 8" id="KW-0131">Cell cycle</keyword>
<dbReference type="OrthoDB" id="9813375at2"/>
<dbReference type="InterPro" id="IPR003008">
    <property type="entry name" value="Tubulin_FtsZ_GTPase"/>
</dbReference>
<dbReference type="Pfam" id="PF12327">
    <property type="entry name" value="FtsZ_C"/>
    <property type="match status" value="1"/>
</dbReference>
<feature type="binding site" evidence="8">
    <location>
        <position position="191"/>
    </location>
    <ligand>
        <name>GTP</name>
        <dbReference type="ChEBI" id="CHEBI:37565"/>
    </ligand>
</feature>
<dbReference type="PROSITE" id="PS01135">
    <property type="entry name" value="FTSZ_2"/>
    <property type="match status" value="1"/>
</dbReference>
<feature type="compositionally biased region" description="Basic and acidic residues" evidence="11">
    <location>
        <begin position="398"/>
        <end position="420"/>
    </location>
</feature>
<comment type="subunit">
    <text evidence="8">Homodimer. Polymerizes to form a dynamic ring structure in a strictly GTP-dependent manner. Interacts directly with several other division proteins.</text>
</comment>
<evidence type="ECO:0000313" key="15">
    <source>
        <dbReference type="Proteomes" id="UP000030185"/>
    </source>
</evidence>
<dbReference type="GO" id="GO:0000917">
    <property type="term" value="P:division septum assembly"/>
    <property type="evidence" value="ECO:0007669"/>
    <property type="project" value="UniProtKB-KW"/>
</dbReference>
<dbReference type="InterPro" id="IPR037103">
    <property type="entry name" value="Tubulin/FtsZ-like_C"/>
</dbReference>
<comment type="similarity">
    <text evidence="1 8 10">Belongs to the FtsZ family.</text>
</comment>
<dbReference type="GO" id="GO:0005525">
    <property type="term" value="F:GTP binding"/>
    <property type="evidence" value="ECO:0007669"/>
    <property type="project" value="UniProtKB-UniRule"/>
</dbReference>
<dbReference type="AlphaFoldDB" id="A0A098LJ74"/>
<dbReference type="SMART" id="SM00865">
    <property type="entry name" value="Tubulin_C"/>
    <property type="match status" value="1"/>
</dbReference>
<evidence type="ECO:0000256" key="11">
    <source>
        <dbReference type="SAM" id="MobiDB-lite"/>
    </source>
</evidence>
<dbReference type="Proteomes" id="UP000030185">
    <property type="component" value="Unassembled WGS sequence"/>
</dbReference>
<dbReference type="InterPro" id="IPR036525">
    <property type="entry name" value="Tubulin/FtsZ_GTPase_sf"/>
</dbReference>
<feature type="binding site" evidence="8">
    <location>
        <position position="148"/>
    </location>
    <ligand>
        <name>GTP</name>
        <dbReference type="ChEBI" id="CHEBI:37565"/>
    </ligand>
</feature>
<keyword evidence="4 8" id="KW-0547">Nucleotide-binding</keyword>
<feature type="binding site" evidence="8">
    <location>
        <begin position="25"/>
        <end position="29"/>
    </location>
    <ligand>
        <name>GTP</name>
        <dbReference type="ChEBI" id="CHEBI:37565"/>
    </ligand>
</feature>